<sequence length="663" mass="77128">MSNRIFCLFFILLSCHLVAQKAVLGKVKKEELAEKVYAKDTSASAVIIFKKAKTTFTYYEENGFESATEFDIKIKIYKKEGFDWANFDIPYYVGYENLNDEYVDIISAYTYNLEGNEIIKEKVVSQSKFKKVINEFWAKKTITFPNVKEGSIIELKYRLKSENISVLPDFQFQYNIPVDYAEYESQVPEFYIYKGMIRGYVKPEVTYNVEPTSQSFNSKIDKTNVGKVMRYNQIVTKYIAKDIPALREEDYVNSINNYYGKIEHELELVRYPDQEPKQIATTWENVAKSIYEEERFGKELKETAYFMSDLNLLIKKDFTKRDRINAVLSFVKTRMNWDEKYGYYTKKGVIKAYQEKVGNVAEINFILLSMLRMAGVEAYPVLISTRENGYAQFPNKSIFNYVIVNVIDEQQSLLLDATDKNSDINILPIRDLNWNGRVIKEDGSSSEIDLMPQLNSKELINIIAQIKPEGQVEGKIRQQYFDYNAYLYRDKYNGLVKESLVDRLEKKYKGIEVTDYEVQNNLDLTKPIIENYNFTTNNSVEVIGDKIYTSPFLFFTLDVNPFKQEVREYPVDFGYPHQDKYNISLTIPEGYVIETLPTPKAVSMPDGLANFKYNISSTEKAVQISYAIDINNAVIGSEYYDALKSFFKELVNKQTEKIVLKKI</sequence>
<dbReference type="Gene3D" id="3.10.620.30">
    <property type="match status" value="1"/>
</dbReference>
<evidence type="ECO:0000256" key="1">
    <source>
        <dbReference type="SAM" id="SignalP"/>
    </source>
</evidence>
<dbReference type="EMBL" id="JABEVX010000001">
    <property type="protein sequence ID" value="NNT70618.1"/>
    <property type="molecule type" value="Genomic_DNA"/>
</dbReference>
<dbReference type="AlphaFoldDB" id="A0A7Y3R643"/>
<comment type="caution">
    <text evidence="2">The sequence shown here is derived from an EMBL/GenBank/DDBJ whole genome shotgun (WGS) entry which is preliminary data.</text>
</comment>
<name>A0A7Y3R643_9FLAO</name>
<dbReference type="Proteomes" id="UP000536509">
    <property type="component" value="Unassembled WGS sequence"/>
</dbReference>
<dbReference type="PROSITE" id="PS51257">
    <property type="entry name" value="PROKAR_LIPOPROTEIN"/>
    <property type="match status" value="1"/>
</dbReference>
<gene>
    <name evidence="2" type="ORF">HKT18_00170</name>
</gene>
<reference evidence="2 3" key="1">
    <citation type="submission" date="2020-05" db="EMBL/GenBank/DDBJ databases">
        <title>Draft genome of Flavobacterium sp. IMCC34852.</title>
        <authorList>
            <person name="Song J."/>
            <person name="Cho J.-C."/>
        </authorList>
    </citation>
    <scope>NUCLEOTIDE SEQUENCE [LARGE SCALE GENOMIC DNA]</scope>
    <source>
        <strain evidence="2 3">IMCC34852</strain>
    </source>
</reference>
<evidence type="ECO:0000313" key="2">
    <source>
        <dbReference type="EMBL" id="NNT70618.1"/>
    </source>
</evidence>
<accession>A0A7Y3R643</accession>
<feature type="chain" id="PRO_5030881179" evidence="1">
    <location>
        <begin position="20"/>
        <end position="663"/>
    </location>
</feature>
<evidence type="ECO:0000313" key="3">
    <source>
        <dbReference type="Proteomes" id="UP000536509"/>
    </source>
</evidence>
<proteinExistence type="predicted"/>
<keyword evidence="1" id="KW-0732">Signal</keyword>
<dbReference type="RefSeq" id="WP_171220841.1">
    <property type="nucleotide sequence ID" value="NZ_CP121446.1"/>
</dbReference>
<dbReference type="Gene3D" id="2.60.40.3140">
    <property type="match status" value="1"/>
</dbReference>
<dbReference type="Gene3D" id="2.60.120.1130">
    <property type="match status" value="1"/>
</dbReference>
<keyword evidence="3" id="KW-1185">Reference proteome</keyword>
<protein>
    <submittedName>
        <fullName evidence="2">DUF3857 domain-containing protein</fullName>
    </submittedName>
</protein>
<feature type="signal peptide" evidence="1">
    <location>
        <begin position="1"/>
        <end position="19"/>
    </location>
</feature>
<organism evidence="2 3">
    <name type="scientific">Flavobacterium rivulicola</name>
    <dbReference type="NCBI Taxonomy" id="2732161"/>
    <lineage>
        <taxon>Bacteria</taxon>
        <taxon>Pseudomonadati</taxon>
        <taxon>Bacteroidota</taxon>
        <taxon>Flavobacteriia</taxon>
        <taxon>Flavobacteriales</taxon>
        <taxon>Flavobacteriaceae</taxon>
        <taxon>Flavobacterium</taxon>
    </lineage>
</organism>